<reference evidence="2 3" key="1">
    <citation type="submission" date="2019-03" db="EMBL/GenBank/DDBJ databases">
        <title>Genomic Encyclopedia of Type Strains, Phase IV (KMG-IV): sequencing the most valuable type-strain genomes for metagenomic binning, comparative biology and taxonomic classification.</title>
        <authorList>
            <person name="Goeker M."/>
        </authorList>
    </citation>
    <scope>NUCLEOTIDE SEQUENCE [LARGE SCALE GENOMIC DNA]</scope>
    <source>
        <strain evidence="2 3">DSM 28559</strain>
    </source>
</reference>
<keyword evidence="3" id="KW-1185">Reference proteome</keyword>
<dbReference type="Proteomes" id="UP000295711">
    <property type="component" value="Unassembled WGS sequence"/>
</dbReference>
<dbReference type="EMBL" id="SLXA01000020">
    <property type="protein sequence ID" value="TCO81902.1"/>
    <property type="molecule type" value="Genomic_DNA"/>
</dbReference>
<protein>
    <submittedName>
        <fullName evidence="2">Uncharacterized protein DUF2088</fullName>
    </submittedName>
</protein>
<name>A0A4V2SD44_9FIRM</name>
<dbReference type="AlphaFoldDB" id="A0A4V2SD44"/>
<comment type="caution">
    <text evidence="2">The sequence shown here is derived from an EMBL/GenBank/DDBJ whole genome shotgun (WGS) entry which is preliminary data.</text>
</comment>
<evidence type="ECO:0000313" key="3">
    <source>
        <dbReference type="Proteomes" id="UP000295711"/>
    </source>
</evidence>
<feature type="domain" description="LarA-like N-terminal" evidence="1">
    <location>
        <begin position="38"/>
        <end position="150"/>
    </location>
</feature>
<dbReference type="OrthoDB" id="9788398at2"/>
<evidence type="ECO:0000259" key="1">
    <source>
        <dbReference type="Pfam" id="PF09861"/>
    </source>
</evidence>
<organism evidence="2 3">
    <name type="scientific">Frisingicoccus caecimuris</name>
    <dbReference type="NCBI Taxonomy" id="1796636"/>
    <lineage>
        <taxon>Bacteria</taxon>
        <taxon>Bacillati</taxon>
        <taxon>Bacillota</taxon>
        <taxon>Clostridia</taxon>
        <taxon>Lachnospirales</taxon>
        <taxon>Lachnospiraceae</taxon>
        <taxon>Frisingicoccus</taxon>
    </lineage>
</organism>
<dbReference type="InterPro" id="IPR018657">
    <property type="entry name" value="LarA-like_N"/>
</dbReference>
<dbReference type="Pfam" id="PF09861">
    <property type="entry name" value="Lar_N"/>
    <property type="match status" value="1"/>
</dbReference>
<sequence length="404" mass="44058">MDSETIVSVLRQELGQYSFFRGERIAVTAGSRGIANIGLILKTIVGFLRDSGAKPFIVPAMGSHGGASAEGQKELLAGYGITEESIGCPIASSMEVKKIGRTVDGRNVFIDKAAAEADGIIVVGRIKPHTAFRGPYQSGLMKMMAIGLGKQYGASVCHAEGFQRMAYNVQTFGTAILKYANILCGVGIVENAFDETKKIKVMRREDIESMEPKLLKEAEQSMPRILLPACDVLIVDEIGKNFSGDGMDPNVTGSFATPFATGGLRAERICLLDLSPETRGNGMGTGMASVITNRIFKQLDVNKMYINALTCKNLNGSRIPCVMTNDREAIQFCLKTCIQADILYPRIIRIFNSQFVEFMWVSEALAGHLPENVEILSGPETLAFDSEGNLTDRLPRQRGQRKLR</sequence>
<dbReference type="Gene3D" id="3.40.50.11440">
    <property type="match status" value="1"/>
</dbReference>
<dbReference type="GO" id="GO:0050043">
    <property type="term" value="F:lactate racemase activity"/>
    <property type="evidence" value="ECO:0007669"/>
    <property type="project" value="InterPro"/>
</dbReference>
<evidence type="ECO:0000313" key="2">
    <source>
        <dbReference type="EMBL" id="TCO81902.1"/>
    </source>
</evidence>
<proteinExistence type="predicted"/>
<accession>A0A4V2SD44</accession>
<gene>
    <name evidence="2" type="ORF">EV212_12031</name>
</gene>
<dbReference type="RefSeq" id="WP_132094262.1">
    <property type="nucleotide sequence ID" value="NZ_JANKAQ010000019.1"/>
</dbReference>